<dbReference type="InterPro" id="IPR038973">
    <property type="entry name" value="MutL/Mlh/Pms-like"/>
</dbReference>
<feature type="region of interest" description="Disordered" evidence="2">
    <location>
        <begin position="409"/>
        <end position="486"/>
    </location>
</feature>
<feature type="compositionally biased region" description="Low complexity" evidence="2">
    <location>
        <begin position="462"/>
        <end position="473"/>
    </location>
</feature>
<dbReference type="EMBL" id="CAJPDS010000026">
    <property type="protein sequence ID" value="CAF9920584.1"/>
    <property type="molecule type" value="Genomic_DNA"/>
</dbReference>
<feature type="compositionally biased region" description="Basic and acidic residues" evidence="2">
    <location>
        <begin position="414"/>
        <end position="431"/>
    </location>
</feature>
<feature type="region of interest" description="Disordered" evidence="2">
    <location>
        <begin position="524"/>
        <end position="596"/>
    </location>
</feature>
<dbReference type="SUPFAM" id="SSF55874">
    <property type="entry name" value="ATPase domain of HSP90 chaperone/DNA topoisomerase II/histidine kinase"/>
    <property type="match status" value="1"/>
</dbReference>
<feature type="compositionally biased region" description="Low complexity" evidence="2">
    <location>
        <begin position="539"/>
        <end position="548"/>
    </location>
</feature>
<accession>A0A8H3F9R1</accession>
<evidence type="ECO:0000256" key="2">
    <source>
        <dbReference type="SAM" id="MobiDB-lite"/>
    </source>
</evidence>
<dbReference type="PANTHER" id="PTHR10073:SF47">
    <property type="entry name" value="DNA MISMATCH REPAIR PROTEIN MLH3"/>
    <property type="match status" value="1"/>
</dbReference>
<dbReference type="SUPFAM" id="SSF118116">
    <property type="entry name" value="DNA mismatch repair protein MutL"/>
    <property type="match status" value="1"/>
</dbReference>
<dbReference type="GO" id="GO:0006298">
    <property type="term" value="P:mismatch repair"/>
    <property type="evidence" value="ECO:0007669"/>
    <property type="project" value="InterPro"/>
</dbReference>
<name>A0A8H3F9R1_9LECA</name>
<dbReference type="OrthoDB" id="429932at2759"/>
<dbReference type="SMART" id="SM00853">
    <property type="entry name" value="MutL_C"/>
    <property type="match status" value="1"/>
</dbReference>
<dbReference type="AlphaFoldDB" id="A0A8H3F9R1"/>
<dbReference type="InterPro" id="IPR042120">
    <property type="entry name" value="MutL_C_dimsub"/>
</dbReference>
<dbReference type="GO" id="GO:0140664">
    <property type="term" value="F:ATP-dependent DNA damage sensor activity"/>
    <property type="evidence" value="ECO:0007669"/>
    <property type="project" value="InterPro"/>
</dbReference>
<gene>
    <name evidence="4" type="primary">MLH3</name>
    <name evidence="4" type="ORF">HETSPECPRED_004293</name>
</gene>
<keyword evidence="5" id="KW-1185">Reference proteome</keyword>
<evidence type="ECO:0000313" key="5">
    <source>
        <dbReference type="Proteomes" id="UP000664521"/>
    </source>
</evidence>
<dbReference type="Proteomes" id="UP000664521">
    <property type="component" value="Unassembled WGS sequence"/>
</dbReference>
<reference evidence="4" key="1">
    <citation type="submission" date="2021-03" db="EMBL/GenBank/DDBJ databases">
        <authorList>
            <person name="Tagirdzhanova G."/>
        </authorList>
    </citation>
    <scope>NUCLEOTIDE SEQUENCE</scope>
</reference>
<evidence type="ECO:0000256" key="1">
    <source>
        <dbReference type="ARBA" id="ARBA00006082"/>
    </source>
</evidence>
<evidence type="ECO:0000259" key="3">
    <source>
        <dbReference type="SMART" id="SM00853"/>
    </source>
</evidence>
<comment type="similarity">
    <text evidence="1">Belongs to the DNA mismatch repair MutL/HexB family.</text>
</comment>
<dbReference type="GO" id="GO:0005524">
    <property type="term" value="F:ATP binding"/>
    <property type="evidence" value="ECO:0007669"/>
    <property type="project" value="InterPro"/>
</dbReference>
<feature type="domain" description="MutL C-terminal dimerisation" evidence="3">
    <location>
        <begin position="752"/>
        <end position="965"/>
    </location>
</feature>
<dbReference type="GO" id="GO:0016887">
    <property type="term" value="F:ATP hydrolysis activity"/>
    <property type="evidence" value="ECO:0007669"/>
    <property type="project" value="InterPro"/>
</dbReference>
<evidence type="ECO:0000313" key="4">
    <source>
        <dbReference type="EMBL" id="CAF9920584.1"/>
    </source>
</evidence>
<dbReference type="InterPro" id="IPR037198">
    <property type="entry name" value="MutL_C_sf"/>
</dbReference>
<proteinExistence type="inferred from homology"/>
<feature type="compositionally biased region" description="Polar residues" evidence="2">
    <location>
        <begin position="437"/>
        <end position="450"/>
    </location>
</feature>
<dbReference type="InterPro" id="IPR014790">
    <property type="entry name" value="MutL_C"/>
</dbReference>
<dbReference type="InterPro" id="IPR036890">
    <property type="entry name" value="HATPase_C_sf"/>
</dbReference>
<dbReference type="PANTHER" id="PTHR10073">
    <property type="entry name" value="DNA MISMATCH REPAIR PROTEIN MLH, PMS, MUTL"/>
    <property type="match status" value="1"/>
</dbReference>
<dbReference type="Pfam" id="PF13589">
    <property type="entry name" value="HATPase_c_3"/>
    <property type="match status" value="1"/>
</dbReference>
<protein>
    <submittedName>
        <fullName evidence="4">DNA mismatch repair protein</fullName>
    </submittedName>
</protein>
<dbReference type="GO" id="GO:0032300">
    <property type="term" value="C:mismatch repair complex"/>
    <property type="evidence" value="ECO:0007669"/>
    <property type="project" value="InterPro"/>
</dbReference>
<dbReference type="Gene3D" id="3.30.565.10">
    <property type="entry name" value="Histidine kinase-like ATPase, C-terminal domain"/>
    <property type="match status" value="1"/>
</dbReference>
<organism evidence="4 5">
    <name type="scientific">Heterodermia speciosa</name>
    <dbReference type="NCBI Taxonomy" id="116794"/>
    <lineage>
        <taxon>Eukaryota</taxon>
        <taxon>Fungi</taxon>
        <taxon>Dikarya</taxon>
        <taxon>Ascomycota</taxon>
        <taxon>Pezizomycotina</taxon>
        <taxon>Lecanoromycetes</taxon>
        <taxon>OSLEUM clade</taxon>
        <taxon>Lecanoromycetidae</taxon>
        <taxon>Caliciales</taxon>
        <taxon>Physciaceae</taxon>
        <taxon>Heterodermia</taxon>
    </lineage>
</organism>
<comment type="caution">
    <text evidence="4">The sequence shown here is derived from an EMBL/GenBank/DDBJ whole genome shotgun (WGS) entry which is preliminary data.</text>
</comment>
<dbReference type="Gene3D" id="3.30.1540.20">
    <property type="entry name" value="MutL, C-terminal domain, dimerisation subdomain"/>
    <property type="match status" value="1"/>
</dbReference>
<sequence>MSPGTASIRPLPTEVAKQINSSTAVPSLNSVIIGLVKNSLDAGAQKLEIDVDYGRGSCTVEDDGCGIPPAEFSENGGLAKSHHTSKTDECLTHGCNGTFLSSVAALSIMTITSHYRLNRSCATIVLHHSRPAARMIPAPSYHQLSCREHGTKVGVRDLFGNMPVRVKQRSLDFNDPKQRDRYSESLNKYLVGLLLAWGRAVTIRVQTGPGARVLYVRANEGQVPKIYKTPRTPSAVDIHFVRSVMSQAGHIGQSDWENWIHTSARNLLVSVEGAISVEPAPSKRTQFISIGINYIDNSPGYNILYDEINRLFAASSFGDDFEVLDKEQRYDNRRKQEGFTVQQLKGGGKGIDRWPMFFLRIATNNKEELNYDGAGSNHHERNFLSTVTKVVTAMIVRFLEDHHFLTPRMSQNIRPRETKGRNHKPVTDHIEGLPSPTARQHSSQTPTSEQRSPRDLWGPEQSTNSKKSKTSTSMATPRRVETKLPNFKISRDSCQVRAFATWQRIKSGNLKNLMELRPDSSVQNMTKDGAIQNPHDSSTRTSDSGSISKSHRNGKGHLQDYSSEERTSLVLSSGSDNVTNVPDEPVVPEVPPISQPTEKLDTCSNDDTVQWTNPCSKATVLINARTGLAISQVLQRGIVGGGAPLQGRTVIRGLNSSCNENRLSLGISDSRPAPHDAKWVNDILTNWKNPTFSTTEERIPQISFDGLNMESSANLHRRHPRCSYTDKEKTFMESPLSSQTKLSKQGLAAARVIAQVDKKFILVSINNGIVRGSENERKEKKILALVDQHAADERIRVEKLFEELCTPLPLQDQQSICGMGYGDLVSAIMTTVLAKKIVFETSISERKLFVDHASRFADWGILYDISPSQHPSGPSAPGKCRITVKTLPDCIAEKCRIDPNSLIGIMRSEVWNCQHPRYTKAPSSAQSKNEKAPGWLSRIGDCPKGILEMLNSRACRSAIMFNDELSTEQCESLVQRLGACAFPFQCAHGRPSMIPLVDLSAQLASCDSDTAAGFGTRRVGGADAEERITFAAAWKRRGDPVLSS</sequence>